<organism evidence="2 3">
    <name type="scientific">Phytopseudomonas flavescens</name>
    <dbReference type="NCBI Taxonomy" id="29435"/>
    <lineage>
        <taxon>Bacteria</taxon>
        <taxon>Pseudomonadati</taxon>
        <taxon>Pseudomonadota</taxon>
        <taxon>Gammaproteobacteria</taxon>
        <taxon>Pseudomonadales</taxon>
        <taxon>Pseudomonadaceae</taxon>
        <taxon>Phytopseudomonas</taxon>
    </lineage>
</organism>
<gene>
    <name evidence="2" type="ORF">SAMN05216588_13427</name>
</gene>
<accession>A0A1G8QDP4</accession>
<feature type="region of interest" description="Disordered" evidence="1">
    <location>
        <begin position="28"/>
        <end position="63"/>
    </location>
</feature>
<evidence type="ECO:0000313" key="3">
    <source>
        <dbReference type="Proteomes" id="UP000198606"/>
    </source>
</evidence>
<feature type="compositionally biased region" description="Basic and acidic residues" evidence="1">
    <location>
        <begin position="31"/>
        <end position="40"/>
    </location>
</feature>
<dbReference type="RefSeq" id="WP_084308861.1">
    <property type="nucleotide sequence ID" value="NZ_FNDG01000034.1"/>
</dbReference>
<evidence type="ECO:0000313" key="2">
    <source>
        <dbReference type="EMBL" id="SDJ02220.1"/>
    </source>
</evidence>
<evidence type="ECO:0000256" key="1">
    <source>
        <dbReference type="SAM" id="MobiDB-lite"/>
    </source>
</evidence>
<dbReference type="AlphaFoldDB" id="A0A1G8QDP4"/>
<dbReference type="EMBL" id="FNDG01000034">
    <property type="protein sequence ID" value="SDJ02220.1"/>
    <property type="molecule type" value="Genomic_DNA"/>
</dbReference>
<protein>
    <submittedName>
        <fullName evidence="2">Uncharacterized protein</fullName>
    </submittedName>
</protein>
<proteinExistence type="predicted"/>
<name>A0A1G8QDP4_9GAMM</name>
<dbReference type="Proteomes" id="UP000198606">
    <property type="component" value="Unassembled WGS sequence"/>
</dbReference>
<sequence>MTDKQPENHVPLINEPPILRDRVQELVPSMREADAAREPSGDTSEADDQRDAMQAPPYRMNTT</sequence>
<dbReference type="STRING" id="29435.SAMN05216588_13427"/>
<reference evidence="2 3" key="1">
    <citation type="submission" date="2016-10" db="EMBL/GenBank/DDBJ databases">
        <authorList>
            <person name="de Groot N.N."/>
        </authorList>
    </citation>
    <scope>NUCLEOTIDE SEQUENCE [LARGE SCALE GENOMIC DNA]</scope>
    <source>
        <strain evidence="2 3">LMG 18387</strain>
    </source>
</reference>